<comment type="similarity">
    <text evidence="1 4">Belongs to the spermidine/spermine synthase family.</text>
</comment>
<dbReference type="GO" id="GO:0010487">
    <property type="term" value="F:thermospermine synthase activity"/>
    <property type="evidence" value="ECO:0007669"/>
    <property type="project" value="UniProtKB-ARBA"/>
</dbReference>
<keyword evidence="4" id="KW-0745">Spermidine biosynthesis</keyword>
<dbReference type="PANTHER" id="PTHR43317:SF1">
    <property type="entry name" value="THERMOSPERMINE SYNTHASE ACAULIS5"/>
    <property type="match status" value="1"/>
</dbReference>
<evidence type="ECO:0000256" key="5">
    <source>
        <dbReference type="PROSITE-ProRule" id="PRU00354"/>
    </source>
</evidence>
<dbReference type="GO" id="GO:0004766">
    <property type="term" value="F:spermidine synthase activity"/>
    <property type="evidence" value="ECO:0007669"/>
    <property type="project" value="UniProtKB-UniRule"/>
</dbReference>
<name>A0A1B1Z2Q0_9BACL</name>
<dbReference type="KEGG" id="far:ABE41_006925"/>
<feature type="binding site" evidence="4">
    <location>
        <position position="42"/>
    </location>
    <ligand>
        <name>S-methyl-5'-thioadenosine</name>
        <dbReference type="ChEBI" id="CHEBI:17509"/>
    </ligand>
</feature>
<dbReference type="OrthoDB" id="9793120at2"/>
<feature type="active site" description="Proton acceptor" evidence="4 5">
    <location>
        <position position="167"/>
    </location>
</feature>
<feature type="binding site" evidence="4">
    <location>
        <position position="115"/>
    </location>
    <ligand>
        <name>S-methyl-5'-thioadenosine</name>
        <dbReference type="ChEBI" id="CHEBI:17509"/>
    </ligand>
</feature>
<evidence type="ECO:0000313" key="7">
    <source>
        <dbReference type="EMBL" id="ANX11737.1"/>
    </source>
</evidence>
<dbReference type="Pfam" id="PF01564">
    <property type="entry name" value="Spermine_synth"/>
    <property type="match status" value="1"/>
</dbReference>
<dbReference type="AlphaFoldDB" id="A0A1B1Z2Q0"/>
<evidence type="ECO:0000256" key="4">
    <source>
        <dbReference type="HAMAP-Rule" id="MF_00198"/>
    </source>
</evidence>
<accession>A0A1B1Z2Q0</accession>
<sequence>MTDKNLFKKTTLAGGDIYDKHSLMEIKAQNHKVLFEGKSRFQDINVLKISDIRMYLNEQLQFSSLDERFYHEALVHPAMSLAFSRKNILVLGGGDGLALREILKYPDVNTVDLVDIDSEVIHAASSVPELCELNEYSFHDPRVRTLIRDAQHFIRSNTRQYNVIIVDFPDPANITLSKLYTTEVFTRLAGFLANGGVLVSQANSPIDTPVVFWSIGETISNTGMTVSSYHTIIPSFGDWGFHLATRIPSMFTERKVSINVPCRTLPENLNHLFEFGQTSLAHRQSATVNRMNSLNLHQIYQEETDPYQ</sequence>
<dbReference type="STRING" id="255247.ABE41_006925"/>
<dbReference type="GO" id="GO:0008295">
    <property type="term" value="P:spermidine biosynthetic process"/>
    <property type="evidence" value="ECO:0007669"/>
    <property type="project" value="UniProtKB-UniRule"/>
</dbReference>
<gene>
    <name evidence="4" type="primary">speE</name>
    <name evidence="7" type="ORF">ABE41_006925</name>
</gene>
<evidence type="ECO:0000256" key="2">
    <source>
        <dbReference type="ARBA" id="ARBA00022679"/>
    </source>
</evidence>
<evidence type="ECO:0000256" key="1">
    <source>
        <dbReference type="ARBA" id="ARBA00007867"/>
    </source>
</evidence>
<dbReference type="PANTHER" id="PTHR43317">
    <property type="entry name" value="THERMOSPERMINE SYNTHASE ACAULIS5"/>
    <property type="match status" value="1"/>
</dbReference>
<dbReference type="InterPro" id="IPR030373">
    <property type="entry name" value="PABS_CS"/>
</dbReference>
<organism evidence="7 8">
    <name type="scientific">Fictibacillus arsenicus</name>
    <dbReference type="NCBI Taxonomy" id="255247"/>
    <lineage>
        <taxon>Bacteria</taxon>
        <taxon>Bacillati</taxon>
        <taxon>Bacillota</taxon>
        <taxon>Bacilli</taxon>
        <taxon>Bacillales</taxon>
        <taxon>Fictibacillaceae</taxon>
        <taxon>Fictibacillus</taxon>
    </lineage>
</organism>
<protein>
    <recommendedName>
        <fullName evidence="4">Polyamine aminopropyltransferase</fullName>
    </recommendedName>
    <alternativeName>
        <fullName evidence="4">Putrescine aminopropyltransferase</fullName>
        <shortName evidence="4">PAPT</shortName>
    </alternativeName>
    <alternativeName>
        <fullName evidence="4">Spermidine synthase</fullName>
        <shortName evidence="4">SPDS</shortName>
        <shortName evidence="4">SPDSY</shortName>
        <ecNumber evidence="4">2.5.1.16</ecNumber>
    </alternativeName>
</protein>
<comment type="catalytic activity">
    <reaction evidence="4">
        <text>S-adenosyl 3-(methylsulfanyl)propylamine + putrescine = S-methyl-5'-thioadenosine + spermidine + H(+)</text>
        <dbReference type="Rhea" id="RHEA:12721"/>
        <dbReference type="ChEBI" id="CHEBI:15378"/>
        <dbReference type="ChEBI" id="CHEBI:17509"/>
        <dbReference type="ChEBI" id="CHEBI:57443"/>
        <dbReference type="ChEBI" id="CHEBI:57834"/>
        <dbReference type="ChEBI" id="CHEBI:326268"/>
        <dbReference type="EC" id="2.5.1.16"/>
    </reaction>
</comment>
<dbReference type="InterPro" id="IPR029063">
    <property type="entry name" value="SAM-dependent_MTases_sf"/>
</dbReference>
<comment type="subunit">
    <text evidence="4">Homodimer or homotetramer.</text>
</comment>
<dbReference type="InterPro" id="IPR030374">
    <property type="entry name" value="PABS"/>
</dbReference>
<keyword evidence="2 4" id="KW-0808">Transferase</keyword>
<reference evidence="7 8" key="1">
    <citation type="submission" date="2016-08" db="EMBL/GenBank/DDBJ databases">
        <title>Complete genome sequence of Fictibacillus arsenicus G25-54, a strain with toxicity to nematodes and a potential arsenic-resistance activity.</title>
        <authorList>
            <person name="Zheng Z."/>
        </authorList>
    </citation>
    <scope>NUCLEOTIDE SEQUENCE [LARGE SCALE GENOMIC DNA]</scope>
    <source>
        <strain evidence="7 8">G25-54</strain>
    </source>
</reference>
<comment type="pathway">
    <text evidence="4">Amine and polyamine biosynthesis; spermidine biosynthesis; spermidine from putrescine: step 1/1.</text>
</comment>
<feature type="binding site" evidence="4">
    <location>
        <begin position="149"/>
        <end position="150"/>
    </location>
    <ligand>
        <name>S-methyl-5'-thioadenosine</name>
        <dbReference type="ChEBI" id="CHEBI:17509"/>
    </ligand>
</feature>
<dbReference type="PROSITE" id="PS51006">
    <property type="entry name" value="PABS_2"/>
    <property type="match status" value="1"/>
</dbReference>
<feature type="binding site" evidence="4">
    <location>
        <position position="95"/>
    </location>
    <ligand>
        <name>spermidine</name>
        <dbReference type="ChEBI" id="CHEBI:57834"/>
    </ligand>
</feature>
<keyword evidence="3 4" id="KW-0620">Polyamine biosynthesis</keyword>
<proteinExistence type="inferred from homology"/>
<dbReference type="CDD" id="cd02440">
    <property type="entry name" value="AdoMet_MTases"/>
    <property type="match status" value="1"/>
</dbReference>
<dbReference type="RefSeq" id="WP_066287998.1">
    <property type="nucleotide sequence ID" value="NZ_CP016761.1"/>
</dbReference>
<dbReference type="Gene3D" id="3.40.50.150">
    <property type="entry name" value="Vaccinia Virus protein VP39"/>
    <property type="match status" value="1"/>
</dbReference>
<dbReference type="PROSITE" id="PS01330">
    <property type="entry name" value="PABS_1"/>
    <property type="match status" value="1"/>
</dbReference>
<dbReference type="SUPFAM" id="SSF53335">
    <property type="entry name" value="S-adenosyl-L-methionine-dependent methyltransferases"/>
    <property type="match status" value="1"/>
</dbReference>
<dbReference type="InterPro" id="IPR001045">
    <property type="entry name" value="Spermi_synthase"/>
</dbReference>
<evidence type="ECO:0000259" key="6">
    <source>
        <dbReference type="PROSITE" id="PS51006"/>
    </source>
</evidence>
<comment type="function">
    <text evidence="4">Catalyzes the irreversible transfer of a propylamine group from the amino donor S-adenosylmethioninamine (decarboxy-AdoMet) to putrescine (1,4-diaminobutane) to yield spermidine.</text>
</comment>
<keyword evidence="8" id="KW-1185">Reference proteome</keyword>
<comment type="caution">
    <text evidence="4">Lacks conserved residue(s) required for the propagation of feature annotation.</text>
</comment>
<feature type="binding site" evidence="4">
    <location>
        <position position="71"/>
    </location>
    <ligand>
        <name>spermidine</name>
        <dbReference type="ChEBI" id="CHEBI:57834"/>
    </ligand>
</feature>
<feature type="domain" description="PABS" evidence="6">
    <location>
        <begin position="16"/>
        <end position="246"/>
    </location>
</feature>
<dbReference type="HAMAP" id="MF_00198">
    <property type="entry name" value="Spermidine_synth"/>
    <property type="match status" value="1"/>
</dbReference>
<dbReference type="UniPathway" id="UPA00248">
    <property type="reaction ID" value="UER00314"/>
</dbReference>
<dbReference type="EC" id="2.5.1.16" evidence="4"/>
<evidence type="ECO:0000256" key="3">
    <source>
        <dbReference type="ARBA" id="ARBA00023115"/>
    </source>
</evidence>
<dbReference type="Proteomes" id="UP000077412">
    <property type="component" value="Chromosome"/>
</dbReference>
<evidence type="ECO:0000313" key="8">
    <source>
        <dbReference type="Proteomes" id="UP000077412"/>
    </source>
</evidence>
<dbReference type="EMBL" id="CP016761">
    <property type="protein sequence ID" value="ANX11737.1"/>
    <property type="molecule type" value="Genomic_DNA"/>
</dbReference>